<reference evidence="1" key="1">
    <citation type="submission" date="2021-03" db="EMBL/GenBank/DDBJ databases">
        <title>Draft genome sequence of rust myrtle Austropuccinia psidii MF-1, a brazilian biotype.</title>
        <authorList>
            <person name="Quecine M.C."/>
            <person name="Pachon D.M.R."/>
            <person name="Bonatelli M.L."/>
            <person name="Correr F.H."/>
            <person name="Franceschini L.M."/>
            <person name="Leite T.F."/>
            <person name="Margarido G.R.A."/>
            <person name="Almeida C.A."/>
            <person name="Ferrarezi J.A."/>
            <person name="Labate C.A."/>
        </authorList>
    </citation>
    <scope>NUCLEOTIDE SEQUENCE</scope>
    <source>
        <strain evidence="1">MF-1</strain>
    </source>
</reference>
<keyword evidence="2" id="KW-1185">Reference proteome</keyword>
<organism evidence="1 2">
    <name type="scientific">Austropuccinia psidii MF-1</name>
    <dbReference type="NCBI Taxonomy" id="1389203"/>
    <lineage>
        <taxon>Eukaryota</taxon>
        <taxon>Fungi</taxon>
        <taxon>Dikarya</taxon>
        <taxon>Basidiomycota</taxon>
        <taxon>Pucciniomycotina</taxon>
        <taxon>Pucciniomycetes</taxon>
        <taxon>Pucciniales</taxon>
        <taxon>Sphaerophragmiaceae</taxon>
        <taxon>Austropuccinia</taxon>
    </lineage>
</organism>
<proteinExistence type="predicted"/>
<protein>
    <submittedName>
        <fullName evidence="1">Uncharacterized protein</fullName>
    </submittedName>
</protein>
<accession>A0A9Q3GE11</accession>
<dbReference type="Proteomes" id="UP000765509">
    <property type="component" value="Unassembled WGS sequence"/>
</dbReference>
<sequence length="385" mass="45367">MEIINYVDGIFIDVPSVPDYRITARMNTELKGHASICYTEMKEIHCRRNWPWWKSKIIQKYSNGACIWKKTISFSNDNYSLDKDRYKWCLRQCERVKGIHPQMNIQKRNHKLLTQMPGELEHAVTCRCKHDCTLDDIANTRQDIRKRTNIWKYSPYKSSDFKEKQLFMVEFKDKPRERVAEVAKKKNYCHNCGSTENYTTNFPKENKNIYAIEKVPEEESPTEDSESYSMGDAISAKIHRMHRHSWSHQPKATIDHRQWGTLLHIGQKLTGNHVPNWEKQLLPTKAKNFKISSGKMALIEKIIKEIIIPPRKGNIRLNREFVVLDDAQIQGLLLGTDYQRMYGIYICNVKNRHITIGTNKEKKFSLDIYQISAQDPLEELLNEFR</sequence>
<evidence type="ECO:0000313" key="1">
    <source>
        <dbReference type="EMBL" id="MBW0464213.1"/>
    </source>
</evidence>
<dbReference type="AlphaFoldDB" id="A0A9Q3GE11"/>
<name>A0A9Q3GE11_9BASI</name>
<gene>
    <name evidence="1" type="ORF">O181_003928</name>
</gene>
<comment type="caution">
    <text evidence="1">The sequence shown here is derived from an EMBL/GenBank/DDBJ whole genome shotgun (WGS) entry which is preliminary data.</text>
</comment>
<evidence type="ECO:0000313" key="2">
    <source>
        <dbReference type="Proteomes" id="UP000765509"/>
    </source>
</evidence>
<dbReference type="EMBL" id="AVOT02000726">
    <property type="protein sequence ID" value="MBW0464213.1"/>
    <property type="molecule type" value="Genomic_DNA"/>
</dbReference>